<feature type="domain" description="SP-RING-type" evidence="6">
    <location>
        <begin position="971"/>
        <end position="1061"/>
    </location>
</feature>
<comment type="caution">
    <text evidence="7">The sequence shown here is derived from an EMBL/GenBank/DDBJ whole genome shotgun (WGS) entry which is preliminary data.</text>
</comment>
<evidence type="ECO:0000256" key="3">
    <source>
        <dbReference type="ARBA" id="ARBA00022833"/>
    </source>
</evidence>
<dbReference type="PROSITE" id="PS51044">
    <property type="entry name" value="ZF_SP_RING"/>
    <property type="match status" value="1"/>
</dbReference>
<dbReference type="Proteomes" id="UP000319663">
    <property type="component" value="Unassembled WGS sequence"/>
</dbReference>
<feature type="region of interest" description="Disordered" evidence="5">
    <location>
        <begin position="32"/>
        <end position="99"/>
    </location>
</feature>
<dbReference type="EMBL" id="VIFY01000177">
    <property type="protein sequence ID" value="TQB69018.1"/>
    <property type="molecule type" value="Genomic_DNA"/>
</dbReference>
<dbReference type="PROSITE" id="PS00202">
    <property type="entry name" value="RUBREDOXIN"/>
    <property type="match status" value="1"/>
</dbReference>
<dbReference type="PANTHER" id="PTHR10782:SF4">
    <property type="entry name" value="TONALLI, ISOFORM E"/>
    <property type="match status" value="1"/>
</dbReference>
<dbReference type="STRING" id="5098.A0A507QKJ6"/>
<dbReference type="GO" id="GO:0016925">
    <property type="term" value="P:protein sumoylation"/>
    <property type="evidence" value="ECO:0007669"/>
    <property type="project" value="TreeGrafter"/>
</dbReference>
<organism evidence="7 8">
    <name type="scientific">Monascus purpureus</name>
    <name type="common">Red mold</name>
    <name type="synonym">Monascus anka</name>
    <dbReference type="NCBI Taxonomy" id="5098"/>
    <lineage>
        <taxon>Eukaryota</taxon>
        <taxon>Fungi</taxon>
        <taxon>Dikarya</taxon>
        <taxon>Ascomycota</taxon>
        <taxon>Pezizomycotina</taxon>
        <taxon>Eurotiomycetes</taxon>
        <taxon>Eurotiomycetidae</taxon>
        <taxon>Eurotiales</taxon>
        <taxon>Aspergillaceae</taxon>
        <taxon>Monascus</taxon>
    </lineage>
</organism>
<reference evidence="7 8" key="1">
    <citation type="submission" date="2019-06" db="EMBL/GenBank/DDBJ databases">
        <title>Wine fermentation using esterase from Monascus purpureus.</title>
        <authorList>
            <person name="Geng C."/>
            <person name="Zhang Y."/>
        </authorList>
    </citation>
    <scope>NUCLEOTIDE SEQUENCE [LARGE SCALE GENOMIC DNA]</scope>
    <source>
        <strain evidence="7">HQ1</strain>
    </source>
</reference>
<dbReference type="AlphaFoldDB" id="A0A507QKJ6"/>
<feature type="compositionally biased region" description="Polar residues" evidence="5">
    <location>
        <begin position="88"/>
        <end position="99"/>
    </location>
</feature>
<dbReference type="InterPro" id="IPR013083">
    <property type="entry name" value="Znf_RING/FYVE/PHD"/>
</dbReference>
<dbReference type="OrthoDB" id="27975at2759"/>
<dbReference type="GO" id="GO:0000785">
    <property type="term" value="C:chromatin"/>
    <property type="evidence" value="ECO:0007669"/>
    <property type="project" value="TreeGrafter"/>
</dbReference>
<dbReference type="Gene3D" id="3.30.40.10">
    <property type="entry name" value="Zinc/RING finger domain, C3HC4 (zinc finger)"/>
    <property type="match status" value="1"/>
</dbReference>
<feature type="region of interest" description="Disordered" evidence="5">
    <location>
        <begin position="1082"/>
        <end position="1105"/>
    </location>
</feature>
<keyword evidence="3" id="KW-0862">Zinc</keyword>
<evidence type="ECO:0000313" key="8">
    <source>
        <dbReference type="Proteomes" id="UP000319663"/>
    </source>
</evidence>
<protein>
    <recommendedName>
        <fullName evidence="6">SP-RING-type domain-containing protein</fullName>
    </recommendedName>
</protein>
<dbReference type="GO" id="GO:0061665">
    <property type="term" value="F:SUMO ligase activity"/>
    <property type="evidence" value="ECO:0007669"/>
    <property type="project" value="TreeGrafter"/>
</dbReference>
<feature type="compositionally biased region" description="Low complexity" evidence="5">
    <location>
        <begin position="524"/>
        <end position="534"/>
    </location>
</feature>
<evidence type="ECO:0000313" key="7">
    <source>
        <dbReference type="EMBL" id="TQB69018.1"/>
    </source>
</evidence>
<feature type="region of interest" description="Disordered" evidence="5">
    <location>
        <begin position="134"/>
        <end position="284"/>
    </location>
</feature>
<evidence type="ECO:0000256" key="4">
    <source>
        <dbReference type="PROSITE-ProRule" id="PRU00452"/>
    </source>
</evidence>
<feature type="compositionally biased region" description="Low complexity" evidence="5">
    <location>
        <begin position="211"/>
        <end position="229"/>
    </location>
</feature>
<evidence type="ECO:0000259" key="6">
    <source>
        <dbReference type="PROSITE" id="PS51044"/>
    </source>
</evidence>
<dbReference type="InterPro" id="IPR018527">
    <property type="entry name" value="Rubredoxin_Fe_BS"/>
</dbReference>
<feature type="compositionally biased region" description="Basic residues" evidence="5">
    <location>
        <begin position="65"/>
        <end position="76"/>
    </location>
</feature>
<dbReference type="PANTHER" id="PTHR10782">
    <property type="entry name" value="ZINC FINGER MIZ DOMAIN-CONTAINING PROTEIN"/>
    <property type="match status" value="1"/>
</dbReference>
<evidence type="ECO:0000256" key="1">
    <source>
        <dbReference type="ARBA" id="ARBA00022723"/>
    </source>
</evidence>
<evidence type="ECO:0000256" key="5">
    <source>
        <dbReference type="SAM" id="MobiDB-lite"/>
    </source>
</evidence>
<evidence type="ECO:0000256" key="2">
    <source>
        <dbReference type="ARBA" id="ARBA00022771"/>
    </source>
</evidence>
<feature type="compositionally biased region" description="Polar residues" evidence="5">
    <location>
        <begin position="545"/>
        <end position="572"/>
    </location>
</feature>
<dbReference type="InterPro" id="IPR004181">
    <property type="entry name" value="Znf_MIZ"/>
</dbReference>
<proteinExistence type="predicted"/>
<name>A0A507QKJ6_MONPU</name>
<keyword evidence="1" id="KW-0479">Metal-binding</keyword>
<keyword evidence="8" id="KW-1185">Reference proteome</keyword>
<accession>A0A507QKJ6</accession>
<dbReference type="Pfam" id="PF02891">
    <property type="entry name" value="zf-MIZ"/>
    <property type="match status" value="1"/>
</dbReference>
<gene>
    <name evidence="7" type="ORF">MPDQ_002440</name>
</gene>
<feature type="compositionally biased region" description="Polar residues" evidence="5">
    <location>
        <begin position="144"/>
        <end position="161"/>
    </location>
</feature>
<keyword evidence="2 4" id="KW-0863">Zinc-finger</keyword>
<sequence length="1153" mass="126857">MSPSKPKQKQPPVLPNHVESCNSTATLFLGRVRRPWMTSQQPPSTAAAALPGGPSDWQQSSSAKPGRRQVVQKRPPRLGTVERPGHPTLSTSKNANPQVQLSSAPVEAALMSPVTPGENLQHIQEDHAASASLPQAVSGPPLTTHATNINSNNAYQSTSLPSPDPSHDSRTSPASAVGRNLPANSPPGAHSPSPRPHILIPMHVQLPSRNPSPVTPTVTTPNSILVPAASGGGGGSGPTPASRQLGAGLGLSSMRQLNLPPTPRSPMAPVQPNGQTAGTTGALPSKLSFDDQSWAILLRQIDAIMDANRSHTYFLSSAVELPRLRLLRDACRTKDLFYLVLHQVYCLQTVFPREFFEGLKFSVTQILGLDVIKQLLVDNERVSADFLKWSVQFPVDMSIGMKSELYETTVHQIRQSLRLIAEGWASFETCVRDRLYPPLLDELITKFNVTSSVLSSIIFTALSRRIYGNQLDKQLHSIFMRNQENYHRRFTGNPISADQMQRENQALIEEYRLLHFQNLREAPQSFPQVSQSQQPRHRQPASPAVQHQNFPMSHPLSTLMGQAGQQVSSPNAAENANINRRMHVPVMTQARSPSFPTRHVPGGAFATSPASLVAPLQSTLMSQGPGQAPTAVDSRLRLMMSLPHLRHLRHPVPGAAQTTPPGAASPGPALVHVSAPPGVSARVSQPSRPNLMVTAPPYAQAPVHSPGMAARASPQVHPQSHVVPGPRNSQANPHQAHFSVYTPLLPPPNAVPTHLSRPHPIRVALHQAHLRNPHRKCVRQGAFGEEETELFQYLSSFAVMPSLLGQEECAFHWTFSLSREDIERFPRSILNGEGQRATRIFRDGCLTYRFRCIKVLPKKDVSEEFWTLTEAVWPSVIYVHVNSVEMYVRRKIHNGKDIPLDITDNLREGENKVSLYFLRSPAESKDLMYAAAVEVMSIAGFEKVKAMARTLPAAESLKQIQGRLQPRSEDDDDDVAVISEDMTINIVDPFMARVFNIPARSRLCTHFECFDLDTFIATKASKSGKSHMKEHWRCPICGGDARPHMLIIDGFLAEVHAELERTNRLEGAKAILVNTNGSWELKTDEETQSTRGREEQTAVSPSTIPAKRKSVVVDFPTGEKNKKLKVEERESPHCLISQVPSHQANSPVVIELD</sequence>
<dbReference type="GO" id="GO:0008270">
    <property type="term" value="F:zinc ion binding"/>
    <property type="evidence" value="ECO:0007669"/>
    <property type="project" value="UniProtKB-KW"/>
</dbReference>
<feature type="region of interest" description="Disordered" evidence="5">
    <location>
        <begin position="524"/>
        <end position="572"/>
    </location>
</feature>